<dbReference type="InterPro" id="IPR020846">
    <property type="entry name" value="MFS_dom"/>
</dbReference>
<evidence type="ECO:0000259" key="7">
    <source>
        <dbReference type="PROSITE" id="PS50850"/>
    </source>
</evidence>
<feature type="transmembrane region" description="Helical" evidence="6">
    <location>
        <begin position="329"/>
        <end position="346"/>
    </location>
</feature>
<feature type="transmembrane region" description="Helical" evidence="6">
    <location>
        <begin position="358"/>
        <end position="380"/>
    </location>
</feature>
<dbReference type="EMBL" id="WHVB01000003">
    <property type="protein sequence ID" value="KAF8484893.1"/>
    <property type="molecule type" value="Genomic_DNA"/>
</dbReference>
<comment type="subcellular location">
    <subcellularLocation>
        <location evidence="1">Membrane</location>
        <topology evidence="1">Multi-pass membrane protein</topology>
    </subcellularLocation>
</comment>
<feature type="domain" description="Major facilitator superfamily (MFS) profile" evidence="7">
    <location>
        <begin position="8"/>
        <end position="499"/>
    </location>
</feature>
<evidence type="ECO:0000313" key="9">
    <source>
        <dbReference type="Proteomes" id="UP000759537"/>
    </source>
</evidence>
<dbReference type="InterPro" id="IPR036259">
    <property type="entry name" value="MFS_trans_sf"/>
</dbReference>
<dbReference type="SUPFAM" id="SSF103473">
    <property type="entry name" value="MFS general substrate transporter"/>
    <property type="match status" value="1"/>
</dbReference>
<keyword evidence="2" id="KW-0813">Transport</keyword>
<organism evidence="8 9">
    <name type="scientific">Russula ochroleuca</name>
    <dbReference type="NCBI Taxonomy" id="152965"/>
    <lineage>
        <taxon>Eukaryota</taxon>
        <taxon>Fungi</taxon>
        <taxon>Dikarya</taxon>
        <taxon>Basidiomycota</taxon>
        <taxon>Agaricomycotina</taxon>
        <taxon>Agaricomycetes</taxon>
        <taxon>Russulales</taxon>
        <taxon>Russulaceae</taxon>
        <taxon>Russula</taxon>
    </lineage>
</organism>
<reference evidence="8" key="1">
    <citation type="submission" date="2019-10" db="EMBL/GenBank/DDBJ databases">
        <authorList>
            <consortium name="DOE Joint Genome Institute"/>
            <person name="Kuo A."/>
            <person name="Miyauchi S."/>
            <person name="Kiss E."/>
            <person name="Drula E."/>
            <person name="Kohler A."/>
            <person name="Sanchez-Garcia M."/>
            <person name="Andreopoulos B."/>
            <person name="Barry K.W."/>
            <person name="Bonito G."/>
            <person name="Buee M."/>
            <person name="Carver A."/>
            <person name="Chen C."/>
            <person name="Cichocki N."/>
            <person name="Clum A."/>
            <person name="Culley D."/>
            <person name="Crous P.W."/>
            <person name="Fauchery L."/>
            <person name="Girlanda M."/>
            <person name="Hayes R."/>
            <person name="Keri Z."/>
            <person name="LaButti K."/>
            <person name="Lipzen A."/>
            <person name="Lombard V."/>
            <person name="Magnuson J."/>
            <person name="Maillard F."/>
            <person name="Morin E."/>
            <person name="Murat C."/>
            <person name="Nolan M."/>
            <person name="Ohm R."/>
            <person name="Pangilinan J."/>
            <person name="Pereira M."/>
            <person name="Perotto S."/>
            <person name="Peter M."/>
            <person name="Riley R."/>
            <person name="Sitrit Y."/>
            <person name="Stielow B."/>
            <person name="Szollosi G."/>
            <person name="Zifcakova L."/>
            <person name="Stursova M."/>
            <person name="Spatafora J.W."/>
            <person name="Tedersoo L."/>
            <person name="Vaario L.-M."/>
            <person name="Yamada A."/>
            <person name="Yan M."/>
            <person name="Wang P."/>
            <person name="Xu J."/>
            <person name="Bruns T."/>
            <person name="Baldrian P."/>
            <person name="Vilgalys R."/>
            <person name="Henrissat B."/>
            <person name="Grigoriev I.V."/>
            <person name="Hibbett D."/>
            <person name="Nagy L.G."/>
            <person name="Martin F.M."/>
        </authorList>
    </citation>
    <scope>NUCLEOTIDE SEQUENCE</scope>
    <source>
        <strain evidence="8">Prilba</strain>
    </source>
</reference>
<keyword evidence="4 6" id="KW-1133">Transmembrane helix</keyword>
<keyword evidence="5 6" id="KW-0472">Membrane</keyword>
<keyword evidence="3 6" id="KW-0812">Transmembrane</keyword>
<keyword evidence="9" id="KW-1185">Reference proteome</keyword>
<evidence type="ECO:0000256" key="4">
    <source>
        <dbReference type="ARBA" id="ARBA00022989"/>
    </source>
</evidence>
<gene>
    <name evidence="8" type="ORF">DFH94DRAFT_814620</name>
</gene>
<dbReference type="AlphaFoldDB" id="A0A9P5TCT9"/>
<evidence type="ECO:0000256" key="3">
    <source>
        <dbReference type="ARBA" id="ARBA00022692"/>
    </source>
</evidence>
<sequence length="504" mass="54003">MAKIENIVFLSLVLDLFAFTIPLPLFPRIIEWYTKRESSDPHGLLSRTLWAVSTIRGHFYKPSHNSQRWDIVLLGAFILNPSLFYANLQCWEGGLMGSVFSTLQFIVSPYIGSLSDKYGRKKVLLITMIGNILSALVWIKSTTFASYMLSRVIGGLSEGNVQLAIAILSDITTPANRAKALSHVGIAFAICFCIGPPIGAYFASRPVTMLGPTTQLGGTELNVYAAPAILTLILLVAETVFLAVALPETRGKRLLHAQTSEKSDGGAGPSAAVDHRGAPVVVPAEQRIKVLKSLRVLHFLFLGLFSGVEFTLTFLTFDLFDWSNTQNGKLIGSIGIISAVVQGGYVRRALTRVGELKIARRGTSSCAIGLVALALVPHFTLSRPALAFRLLQGAAVCMAFTSATVVNALTAHASLQCDDAPEGAAQGGDGKSLKAIQRPELAKGQALGRFRSSGQLGRAIGPLLACTSYWTFGPSVTYAIGAVTMAGLSVHMRRVARRTALKTA</sequence>
<dbReference type="GO" id="GO:0022857">
    <property type="term" value="F:transmembrane transporter activity"/>
    <property type="evidence" value="ECO:0007669"/>
    <property type="project" value="InterPro"/>
</dbReference>
<dbReference type="Gene3D" id="1.20.1250.20">
    <property type="entry name" value="MFS general substrate transporter like domains"/>
    <property type="match status" value="1"/>
</dbReference>
<name>A0A9P5TCT9_9AGAM</name>
<accession>A0A9P5TCT9</accession>
<feature type="transmembrane region" description="Helical" evidence="6">
    <location>
        <begin position="6"/>
        <end position="26"/>
    </location>
</feature>
<feature type="transmembrane region" description="Helical" evidence="6">
    <location>
        <begin position="180"/>
        <end position="203"/>
    </location>
</feature>
<evidence type="ECO:0000313" key="8">
    <source>
        <dbReference type="EMBL" id="KAF8484893.1"/>
    </source>
</evidence>
<proteinExistence type="predicted"/>
<comment type="caution">
    <text evidence="8">The sequence shown here is derived from an EMBL/GenBank/DDBJ whole genome shotgun (WGS) entry which is preliminary data.</text>
</comment>
<reference evidence="8" key="2">
    <citation type="journal article" date="2020" name="Nat. Commun.">
        <title>Large-scale genome sequencing of mycorrhizal fungi provides insights into the early evolution of symbiotic traits.</title>
        <authorList>
            <person name="Miyauchi S."/>
            <person name="Kiss E."/>
            <person name="Kuo A."/>
            <person name="Drula E."/>
            <person name="Kohler A."/>
            <person name="Sanchez-Garcia M."/>
            <person name="Morin E."/>
            <person name="Andreopoulos B."/>
            <person name="Barry K.W."/>
            <person name="Bonito G."/>
            <person name="Buee M."/>
            <person name="Carver A."/>
            <person name="Chen C."/>
            <person name="Cichocki N."/>
            <person name="Clum A."/>
            <person name="Culley D."/>
            <person name="Crous P.W."/>
            <person name="Fauchery L."/>
            <person name="Girlanda M."/>
            <person name="Hayes R.D."/>
            <person name="Keri Z."/>
            <person name="LaButti K."/>
            <person name="Lipzen A."/>
            <person name="Lombard V."/>
            <person name="Magnuson J."/>
            <person name="Maillard F."/>
            <person name="Murat C."/>
            <person name="Nolan M."/>
            <person name="Ohm R.A."/>
            <person name="Pangilinan J."/>
            <person name="Pereira M.F."/>
            <person name="Perotto S."/>
            <person name="Peter M."/>
            <person name="Pfister S."/>
            <person name="Riley R."/>
            <person name="Sitrit Y."/>
            <person name="Stielow J.B."/>
            <person name="Szollosi G."/>
            <person name="Zifcakova L."/>
            <person name="Stursova M."/>
            <person name="Spatafora J.W."/>
            <person name="Tedersoo L."/>
            <person name="Vaario L.M."/>
            <person name="Yamada A."/>
            <person name="Yan M."/>
            <person name="Wang P."/>
            <person name="Xu J."/>
            <person name="Bruns T."/>
            <person name="Baldrian P."/>
            <person name="Vilgalys R."/>
            <person name="Dunand C."/>
            <person name="Henrissat B."/>
            <person name="Grigoriev I.V."/>
            <person name="Hibbett D."/>
            <person name="Nagy L.G."/>
            <person name="Martin F.M."/>
        </authorList>
    </citation>
    <scope>NUCLEOTIDE SEQUENCE</scope>
    <source>
        <strain evidence="8">Prilba</strain>
    </source>
</reference>
<feature type="transmembrane region" description="Helical" evidence="6">
    <location>
        <begin position="223"/>
        <end position="246"/>
    </location>
</feature>
<dbReference type="PANTHER" id="PTHR23504">
    <property type="entry name" value="MAJOR FACILITATOR SUPERFAMILY DOMAIN-CONTAINING PROTEIN 10"/>
    <property type="match status" value="1"/>
</dbReference>
<dbReference type="InterPro" id="IPR011701">
    <property type="entry name" value="MFS"/>
</dbReference>
<evidence type="ECO:0000256" key="2">
    <source>
        <dbReference type="ARBA" id="ARBA00022448"/>
    </source>
</evidence>
<dbReference type="Pfam" id="PF07690">
    <property type="entry name" value="MFS_1"/>
    <property type="match status" value="1"/>
</dbReference>
<dbReference type="Proteomes" id="UP000759537">
    <property type="component" value="Unassembled WGS sequence"/>
</dbReference>
<dbReference type="PANTHER" id="PTHR23504:SF31">
    <property type="entry name" value="MAJOR FACILITATOR SUPERFAMILY DOMAIN-CONTAINING PROTEIN 10"/>
    <property type="match status" value="1"/>
</dbReference>
<protein>
    <submittedName>
        <fullName evidence="8">MFS DHA1 sub-family</fullName>
    </submittedName>
</protein>
<dbReference type="OrthoDB" id="196650at2759"/>
<evidence type="ECO:0000256" key="5">
    <source>
        <dbReference type="ARBA" id="ARBA00023136"/>
    </source>
</evidence>
<evidence type="ECO:0000256" key="1">
    <source>
        <dbReference type="ARBA" id="ARBA00004141"/>
    </source>
</evidence>
<dbReference type="PROSITE" id="PS50850">
    <property type="entry name" value="MFS"/>
    <property type="match status" value="1"/>
</dbReference>
<feature type="transmembrane region" description="Helical" evidence="6">
    <location>
        <begin position="71"/>
        <end position="88"/>
    </location>
</feature>
<feature type="transmembrane region" description="Helical" evidence="6">
    <location>
        <begin position="296"/>
        <end position="317"/>
    </location>
</feature>
<evidence type="ECO:0000256" key="6">
    <source>
        <dbReference type="SAM" id="Phobius"/>
    </source>
</evidence>
<feature type="transmembrane region" description="Helical" evidence="6">
    <location>
        <begin position="94"/>
        <end position="111"/>
    </location>
</feature>
<dbReference type="GO" id="GO:0016020">
    <property type="term" value="C:membrane"/>
    <property type="evidence" value="ECO:0007669"/>
    <property type="project" value="UniProtKB-SubCell"/>
</dbReference>
<feature type="transmembrane region" description="Helical" evidence="6">
    <location>
        <begin position="123"/>
        <end position="139"/>
    </location>
</feature>